<name>A0ABN9KUC7_9NEOB</name>
<accession>A0ABN9KUC7</accession>
<evidence type="ECO:0000313" key="2">
    <source>
        <dbReference type="Proteomes" id="UP001176940"/>
    </source>
</evidence>
<reference evidence="1" key="1">
    <citation type="submission" date="2023-07" db="EMBL/GenBank/DDBJ databases">
        <authorList>
            <person name="Stuckert A."/>
        </authorList>
    </citation>
    <scope>NUCLEOTIDE SEQUENCE</scope>
</reference>
<comment type="caution">
    <text evidence="1">The sequence shown here is derived from an EMBL/GenBank/DDBJ whole genome shotgun (WGS) entry which is preliminary data.</text>
</comment>
<protein>
    <submittedName>
        <fullName evidence="1">Uncharacterized protein</fullName>
    </submittedName>
</protein>
<sequence>MPQSREEFRRLIIFLAAASEVDAYRLQRQFDNKVIVLKTFTKVIVHNPTVSRGQSEQFTMFLLDHSRDLF</sequence>
<organism evidence="1 2">
    <name type="scientific">Ranitomeya imitator</name>
    <name type="common">mimic poison frog</name>
    <dbReference type="NCBI Taxonomy" id="111125"/>
    <lineage>
        <taxon>Eukaryota</taxon>
        <taxon>Metazoa</taxon>
        <taxon>Chordata</taxon>
        <taxon>Craniata</taxon>
        <taxon>Vertebrata</taxon>
        <taxon>Euteleostomi</taxon>
        <taxon>Amphibia</taxon>
        <taxon>Batrachia</taxon>
        <taxon>Anura</taxon>
        <taxon>Neobatrachia</taxon>
        <taxon>Hyloidea</taxon>
        <taxon>Dendrobatidae</taxon>
        <taxon>Dendrobatinae</taxon>
        <taxon>Ranitomeya</taxon>
    </lineage>
</organism>
<proteinExistence type="predicted"/>
<dbReference type="EMBL" id="CAUEEQ010003114">
    <property type="protein sequence ID" value="CAJ0924394.1"/>
    <property type="molecule type" value="Genomic_DNA"/>
</dbReference>
<dbReference type="Proteomes" id="UP001176940">
    <property type="component" value="Unassembled WGS sequence"/>
</dbReference>
<evidence type="ECO:0000313" key="1">
    <source>
        <dbReference type="EMBL" id="CAJ0924394.1"/>
    </source>
</evidence>
<dbReference type="PANTHER" id="PTHR16206">
    <property type="entry name" value="DEP DOMAIN-CONTAINING"/>
    <property type="match status" value="1"/>
</dbReference>
<keyword evidence="2" id="KW-1185">Reference proteome</keyword>
<dbReference type="PANTHER" id="PTHR16206:SF10">
    <property type="entry name" value="DEP DOMAIN-CONTAINING PROTEIN 4"/>
    <property type="match status" value="1"/>
</dbReference>
<feature type="non-terminal residue" evidence="1">
    <location>
        <position position="70"/>
    </location>
</feature>
<gene>
    <name evidence="1" type="ORF">RIMI_LOCUS2259041</name>
</gene>